<dbReference type="Proteomes" id="UP000623467">
    <property type="component" value="Unassembled WGS sequence"/>
</dbReference>
<dbReference type="AlphaFoldDB" id="A0A8H7CNW6"/>
<name>A0A8H7CNW6_9AGAR</name>
<proteinExistence type="predicted"/>
<accession>A0A8H7CNW6</accession>
<evidence type="ECO:0000313" key="2">
    <source>
        <dbReference type="Proteomes" id="UP000623467"/>
    </source>
</evidence>
<protein>
    <submittedName>
        <fullName evidence="1">Uncharacterized protein</fullName>
    </submittedName>
</protein>
<dbReference type="EMBL" id="JACAZH010000024">
    <property type="protein sequence ID" value="KAF7342926.1"/>
    <property type="molecule type" value="Genomic_DNA"/>
</dbReference>
<reference evidence="1" key="1">
    <citation type="submission" date="2020-05" db="EMBL/GenBank/DDBJ databases">
        <title>Mycena genomes resolve the evolution of fungal bioluminescence.</title>
        <authorList>
            <person name="Tsai I.J."/>
        </authorList>
    </citation>
    <scope>NUCLEOTIDE SEQUENCE</scope>
    <source>
        <strain evidence="1">160909Yilan</strain>
    </source>
</reference>
<evidence type="ECO:0000313" key="1">
    <source>
        <dbReference type="EMBL" id="KAF7342926.1"/>
    </source>
</evidence>
<sequence>MGAFSNTKVLSASEIFRAASAVRTDASSTNGAFLQAVSFRRASTIPTSSHCHPYRSQCSFGRVPWALALRAY</sequence>
<keyword evidence="2" id="KW-1185">Reference proteome</keyword>
<gene>
    <name evidence="1" type="ORF">MSAN_02009100</name>
</gene>
<comment type="caution">
    <text evidence="1">The sequence shown here is derived from an EMBL/GenBank/DDBJ whole genome shotgun (WGS) entry which is preliminary data.</text>
</comment>
<organism evidence="1 2">
    <name type="scientific">Mycena sanguinolenta</name>
    <dbReference type="NCBI Taxonomy" id="230812"/>
    <lineage>
        <taxon>Eukaryota</taxon>
        <taxon>Fungi</taxon>
        <taxon>Dikarya</taxon>
        <taxon>Basidiomycota</taxon>
        <taxon>Agaricomycotina</taxon>
        <taxon>Agaricomycetes</taxon>
        <taxon>Agaricomycetidae</taxon>
        <taxon>Agaricales</taxon>
        <taxon>Marasmiineae</taxon>
        <taxon>Mycenaceae</taxon>
        <taxon>Mycena</taxon>
    </lineage>
</organism>